<feature type="chain" id="PRO_5045290466" evidence="1">
    <location>
        <begin position="21"/>
        <end position="114"/>
    </location>
</feature>
<dbReference type="RefSeq" id="WP_216033439.1">
    <property type="nucleotide sequence ID" value="NZ_JAHKNG010000018.1"/>
</dbReference>
<dbReference type="EMBL" id="JAHKNG010000018">
    <property type="protein sequence ID" value="MBU3030763.1"/>
    <property type="molecule type" value="Genomic_DNA"/>
</dbReference>
<comment type="caution">
    <text evidence="3">The sequence shown here is derived from an EMBL/GenBank/DDBJ whole genome shotgun (WGS) entry which is preliminary data.</text>
</comment>
<evidence type="ECO:0000259" key="2">
    <source>
        <dbReference type="Pfam" id="PF03413"/>
    </source>
</evidence>
<protein>
    <submittedName>
        <fullName evidence="3">PepSY domain-containing protein</fullName>
    </submittedName>
</protein>
<name>A0ABS6AJK2_9RHOB</name>
<sequence length="114" mass="12543">MFTRALLLNCLLFHAIAAPAQSQVAAMPPLEPEDGLDAGSARAAVLEGRILPLDQILDILRAGFEGEIIEIQLEYEDDELAYEFDLVSPEGRVFEVEIDARTGAIIEVEDEEDD</sequence>
<reference evidence="3" key="1">
    <citation type="submission" date="2021-06" db="EMBL/GenBank/DDBJ databases">
        <title>Paracoccus bacterium XHP0099 sp. nov., isolated from the surface waters of the Yellow Sea.</title>
        <authorList>
            <person name="Xue H."/>
            <person name="Zhang D."/>
        </authorList>
    </citation>
    <scope>NUCLEOTIDE SEQUENCE</scope>
    <source>
        <strain evidence="3">XHP0099</strain>
    </source>
</reference>
<proteinExistence type="predicted"/>
<dbReference type="Proteomes" id="UP001166191">
    <property type="component" value="Unassembled WGS sequence"/>
</dbReference>
<dbReference type="InterPro" id="IPR025711">
    <property type="entry name" value="PepSY"/>
</dbReference>
<keyword evidence="4" id="KW-1185">Reference proteome</keyword>
<feature type="domain" description="PepSY" evidence="2">
    <location>
        <begin position="51"/>
        <end position="109"/>
    </location>
</feature>
<feature type="signal peptide" evidence="1">
    <location>
        <begin position="1"/>
        <end position="20"/>
    </location>
</feature>
<accession>A0ABS6AJK2</accession>
<dbReference type="Pfam" id="PF03413">
    <property type="entry name" value="PepSY"/>
    <property type="match status" value="1"/>
</dbReference>
<organism evidence="3 4">
    <name type="scientific">Paracoccus marinaquae</name>
    <dbReference type="NCBI Taxonomy" id="2841926"/>
    <lineage>
        <taxon>Bacteria</taxon>
        <taxon>Pseudomonadati</taxon>
        <taxon>Pseudomonadota</taxon>
        <taxon>Alphaproteobacteria</taxon>
        <taxon>Rhodobacterales</taxon>
        <taxon>Paracoccaceae</taxon>
        <taxon>Paracoccus</taxon>
    </lineage>
</organism>
<gene>
    <name evidence="3" type="ORF">KNW02_11625</name>
</gene>
<evidence type="ECO:0000256" key="1">
    <source>
        <dbReference type="SAM" id="SignalP"/>
    </source>
</evidence>
<keyword evidence="1" id="KW-0732">Signal</keyword>
<evidence type="ECO:0000313" key="3">
    <source>
        <dbReference type="EMBL" id="MBU3030763.1"/>
    </source>
</evidence>
<evidence type="ECO:0000313" key="4">
    <source>
        <dbReference type="Proteomes" id="UP001166191"/>
    </source>
</evidence>